<organism evidence="1 2">
    <name type="scientific">Candidatus Thiomargarita nelsonii</name>
    <dbReference type="NCBI Taxonomy" id="1003181"/>
    <lineage>
        <taxon>Bacteria</taxon>
        <taxon>Pseudomonadati</taxon>
        <taxon>Pseudomonadota</taxon>
        <taxon>Gammaproteobacteria</taxon>
        <taxon>Thiotrichales</taxon>
        <taxon>Thiotrichaceae</taxon>
        <taxon>Thiomargarita</taxon>
    </lineage>
</organism>
<evidence type="ECO:0000313" key="1">
    <source>
        <dbReference type="EMBL" id="OAD23520.1"/>
    </source>
</evidence>
<dbReference type="Pfam" id="PF08843">
    <property type="entry name" value="AbiEii"/>
    <property type="match status" value="1"/>
</dbReference>
<sequence length="175" mass="20449">MKGADNSIGKLLELSFKHHPHKKLIIKLEIDINPPAGSTTEMKFLDFPLDFPIEIQDMSSNLASKSHTLLCRSHLKGRYWYDFLWYIKREIVPNFHLLTNALEQQGAWAGQAIEVTPRWYIEKLESQIKSINWEAAKKDVAPFLRIGEKKTLALWSTDFFIEKLEKLKNTLFNYQ</sequence>
<accession>A0A176S690</accession>
<dbReference type="PATRIC" id="fig|1003181.4.peg.937"/>
<dbReference type="AlphaFoldDB" id="A0A176S690"/>
<dbReference type="Proteomes" id="UP000076962">
    <property type="component" value="Unassembled WGS sequence"/>
</dbReference>
<name>A0A176S690_9GAMM</name>
<dbReference type="EMBL" id="LUTY01000321">
    <property type="protein sequence ID" value="OAD23520.1"/>
    <property type="molecule type" value="Genomic_DNA"/>
</dbReference>
<comment type="caution">
    <text evidence="1">The sequence shown here is derived from an EMBL/GenBank/DDBJ whole genome shotgun (WGS) entry which is preliminary data.</text>
</comment>
<reference evidence="1 2" key="1">
    <citation type="submission" date="2016-05" db="EMBL/GenBank/DDBJ databases">
        <title>Single-cell genome of chain-forming Candidatus Thiomargarita nelsonii and comparison to other large sulfur-oxidizing bacteria.</title>
        <authorList>
            <person name="Winkel M."/>
            <person name="Salman V."/>
            <person name="Woyke T."/>
            <person name="Schulz-Vogt H."/>
            <person name="Richter M."/>
            <person name="Flood B."/>
            <person name="Bailey J."/>
            <person name="Amann R."/>
            <person name="Mussmann M."/>
        </authorList>
    </citation>
    <scope>NUCLEOTIDE SEQUENCE [LARGE SCALE GENOMIC DNA]</scope>
    <source>
        <strain evidence="1 2">THI036</strain>
    </source>
</reference>
<dbReference type="InterPro" id="IPR014942">
    <property type="entry name" value="AbiEii"/>
</dbReference>
<evidence type="ECO:0000313" key="2">
    <source>
        <dbReference type="Proteomes" id="UP000076962"/>
    </source>
</evidence>
<keyword evidence="2" id="KW-1185">Reference proteome</keyword>
<protein>
    <submittedName>
        <fullName evidence="1">Uncharacterized protein</fullName>
    </submittedName>
</protein>
<proteinExistence type="predicted"/>
<gene>
    <name evidence="1" type="ORF">THIOM_000649</name>
</gene>